<evidence type="ECO:0000256" key="3">
    <source>
        <dbReference type="ARBA" id="ARBA00022714"/>
    </source>
</evidence>
<dbReference type="CDD" id="cd03467">
    <property type="entry name" value="Rieske"/>
    <property type="match status" value="1"/>
</dbReference>
<dbReference type="SUPFAM" id="SSF50022">
    <property type="entry name" value="ISP domain"/>
    <property type="match status" value="1"/>
</dbReference>
<dbReference type="OrthoDB" id="25106at2"/>
<dbReference type="PROSITE" id="PS51318">
    <property type="entry name" value="TAT"/>
    <property type="match status" value="1"/>
</dbReference>
<dbReference type="GO" id="GO:0016705">
    <property type="term" value="F:oxidoreductase activity, acting on paired donors, with incorporation or reduction of molecular oxygen"/>
    <property type="evidence" value="ECO:0007669"/>
    <property type="project" value="UniProtKB-ARBA"/>
</dbReference>
<dbReference type="GO" id="GO:0046872">
    <property type="term" value="F:metal ion binding"/>
    <property type="evidence" value="ECO:0007669"/>
    <property type="project" value="UniProtKB-KW"/>
</dbReference>
<evidence type="ECO:0000313" key="12">
    <source>
        <dbReference type="EMBL" id="SDV00602.1"/>
    </source>
</evidence>
<dbReference type="GO" id="GO:0016020">
    <property type="term" value="C:membrane"/>
    <property type="evidence" value="ECO:0007669"/>
    <property type="project" value="InterPro"/>
</dbReference>
<evidence type="ECO:0000256" key="8">
    <source>
        <dbReference type="ARBA" id="ARBA00029586"/>
    </source>
</evidence>
<dbReference type="Pfam" id="PF00355">
    <property type="entry name" value="Rieske"/>
    <property type="match status" value="1"/>
</dbReference>
<keyword evidence="5" id="KW-0408">Iron</keyword>
<evidence type="ECO:0000256" key="5">
    <source>
        <dbReference type="ARBA" id="ARBA00023004"/>
    </source>
</evidence>
<gene>
    <name evidence="12" type="ORF">SAMN04488544_3343</name>
</gene>
<evidence type="ECO:0000256" key="6">
    <source>
        <dbReference type="ARBA" id="ARBA00023014"/>
    </source>
</evidence>
<keyword evidence="12" id="KW-0560">Oxidoreductase</keyword>
<dbReference type="InterPro" id="IPR014349">
    <property type="entry name" value="Rieske_Fe-S_prot"/>
</dbReference>
<evidence type="ECO:0000256" key="2">
    <source>
        <dbReference type="ARBA" id="ARBA00015816"/>
    </source>
</evidence>
<dbReference type="Proteomes" id="UP000198825">
    <property type="component" value="Chromosome I"/>
</dbReference>
<sequence>MSPYARPVSRRTVLGATGLAAAALGGLAACGGGPDASGAGSAAPVTAKTSDIEVGGGKVFADAQAVVTQPTAGQFKAFSSICTHAGCPVADVTDTINCNCHGSKFSITDGSVVNGPATQPLAARTATVSGDSVSVA</sequence>
<dbReference type="STRING" id="546874.SAMN04488544_3343"/>
<evidence type="ECO:0000256" key="1">
    <source>
        <dbReference type="ARBA" id="ARBA00002494"/>
    </source>
</evidence>
<keyword evidence="13" id="KW-1185">Reference proteome</keyword>
<dbReference type="AlphaFoldDB" id="A0A1H2N5G4"/>
<dbReference type="EMBL" id="LT629799">
    <property type="protein sequence ID" value="SDV00602.1"/>
    <property type="molecule type" value="Genomic_DNA"/>
</dbReference>
<dbReference type="PANTHER" id="PTHR10134">
    <property type="entry name" value="CYTOCHROME B-C1 COMPLEX SUBUNIT RIESKE, MITOCHONDRIAL"/>
    <property type="match status" value="1"/>
</dbReference>
<reference evidence="13" key="1">
    <citation type="submission" date="2016-10" db="EMBL/GenBank/DDBJ databases">
        <authorList>
            <person name="Varghese N."/>
            <person name="Submissions S."/>
        </authorList>
    </citation>
    <scope>NUCLEOTIDE SEQUENCE [LARGE SCALE GENOMIC DNA]</scope>
    <source>
        <strain evidence="13">DSM 21743</strain>
    </source>
</reference>
<dbReference type="Gene3D" id="2.102.10.10">
    <property type="entry name" value="Rieske [2Fe-2S] iron-sulphur domain"/>
    <property type="match status" value="1"/>
</dbReference>
<dbReference type="GO" id="GO:0051537">
    <property type="term" value="F:2 iron, 2 sulfur cluster binding"/>
    <property type="evidence" value="ECO:0007669"/>
    <property type="project" value="UniProtKB-KW"/>
</dbReference>
<dbReference type="InterPro" id="IPR005805">
    <property type="entry name" value="Rieske_Fe-S_prot_C"/>
</dbReference>
<comment type="function">
    <text evidence="1">Iron-sulfur subunit of the cytochrome bc1 complex, an essential component of the respiratory electron transport chain required for ATP synthesis. The bc1 complex catalyzes the oxidation of menaquinol and the reduction of cytochrome c in the respiratory chain. The bc1 complex operates through a Q-cycle mechanism that couples electron transfer to generation of the proton gradient that drives ATP synthesis.</text>
</comment>
<feature type="signal peptide" evidence="10">
    <location>
        <begin position="1"/>
        <end position="28"/>
    </location>
</feature>
<evidence type="ECO:0000313" key="13">
    <source>
        <dbReference type="Proteomes" id="UP000198825"/>
    </source>
</evidence>
<keyword evidence="7" id="KW-1015">Disulfide bond</keyword>
<feature type="domain" description="Rieske" evidence="11">
    <location>
        <begin position="44"/>
        <end position="135"/>
    </location>
</feature>
<keyword evidence="6" id="KW-0411">Iron-sulfur</keyword>
<organism evidence="12 13">
    <name type="scientific">Microlunatus sagamiharensis</name>
    <dbReference type="NCBI Taxonomy" id="546874"/>
    <lineage>
        <taxon>Bacteria</taxon>
        <taxon>Bacillati</taxon>
        <taxon>Actinomycetota</taxon>
        <taxon>Actinomycetes</taxon>
        <taxon>Propionibacteriales</taxon>
        <taxon>Propionibacteriaceae</taxon>
        <taxon>Microlunatus</taxon>
    </lineage>
</organism>
<dbReference type="PROSITE" id="PS51257">
    <property type="entry name" value="PROKAR_LIPOPROTEIN"/>
    <property type="match status" value="1"/>
</dbReference>
<feature type="chain" id="PRO_5038529738" description="Cytochrome bc1 complex Rieske iron-sulfur subunit" evidence="10">
    <location>
        <begin position="29"/>
        <end position="136"/>
    </location>
</feature>
<dbReference type="GO" id="GO:0051213">
    <property type="term" value="F:dioxygenase activity"/>
    <property type="evidence" value="ECO:0007669"/>
    <property type="project" value="UniProtKB-KW"/>
</dbReference>
<evidence type="ECO:0000256" key="9">
    <source>
        <dbReference type="ARBA" id="ARBA00034078"/>
    </source>
</evidence>
<keyword evidence="3" id="KW-0001">2Fe-2S</keyword>
<name>A0A1H2N5G4_9ACTN</name>
<protein>
    <recommendedName>
        <fullName evidence="2">Cytochrome bc1 complex Rieske iron-sulfur subunit</fullName>
    </recommendedName>
    <alternativeName>
        <fullName evidence="8">Cytochrome bc1 reductase complex subunit QcrA</fullName>
    </alternativeName>
</protein>
<dbReference type="PRINTS" id="PR00162">
    <property type="entry name" value="RIESKE"/>
</dbReference>
<evidence type="ECO:0000256" key="4">
    <source>
        <dbReference type="ARBA" id="ARBA00022723"/>
    </source>
</evidence>
<keyword evidence="4" id="KW-0479">Metal-binding</keyword>
<accession>A0A1H2N5G4</accession>
<dbReference type="InterPro" id="IPR036922">
    <property type="entry name" value="Rieske_2Fe-2S_sf"/>
</dbReference>
<dbReference type="PROSITE" id="PS51296">
    <property type="entry name" value="RIESKE"/>
    <property type="match status" value="1"/>
</dbReference>
<dbReference type="InterPro" id="IPR006311">
    <property type="entry name" value="TAT_signal"/>
</dbReference>
<evidence type="ECO:0000256" key="7">
    <source>
        <dbReference type="ARBA" id="ARBA00023157"/>
    </source>
</evidence>
<dbReference type="RefSeq" id="WP_091076835.1">
    <property type="nucleotide sequence ID" value="NZ_LT629799.1"/>
</dbReference>
<keyword evidence="10" id="KW-0732">Signal</keyword>
<dbReference type="GO" id="GO:0004497">
    <property type="term" value="F:monooxygenase activity"/>
    <property type="evidence" value="ECO:0007669"/>
    <property type="project" value="UniProtKB-ARBA"/>
</dbReference>
<evidence type="ECO:0000259" key="11">
    <source>
        <dbReference type="PROSITE" id="PS51296"/>
    </source>
</evidence>
<evidence type="ECO:0000256" key="10">
    <source>
        <dbReference type="SAM" id="SignalP"/>
    </source>
</evidence>
<dbReference type="FunFam" id="2.102.10.10:FF:000016">
    <property type="entry name" value="Nitrite reductase/ring-hydroxylating ferredoxin subunit"/>
    <property type="match status" value="1"/>
</dbReference>
<dbReference type="InterPro" id="IPR017941">
    <property type="entry name" value="Rieske_2Fe-2S"/>
</dbReference>
<comment type="cofactor">
    <cofactor evidence="9">
        <name>[2Fe-2S] cluster</name>
        <dbReference type="ChEBI" id="CHEBI:190135"/>
    </cofactor>
</comment>
<proteinExistence type="predicted"/>
<keyword evidence="12" id="KW-0223">Dioxygenase</keyword>